<evidence type="ECO:0000313" key="2">
    <source>
        <dbReference type="Proteomes" id="UP001458880"/>
    </source>
</evidence>
<dbReference type="Proteomes" id="UP001458880">
    <property type="component" value="Unassembled WGS sequence"/>
</dbReference>
<proteinExistence type="predicted"/>
<reference evidence="1 2" key="1">
    <citation type="journal article" date="2024" name="BMC Genomics">
        <title>De novo assembly and annotation of Popillia japonica's genome with initial clues to its potential as an invasive pest.</title>
        <authorList>
            <person name="Cucini C."/>
            <person name="Boschi S."/>
            <person name="Funari R."/>
            <person name="Cardaioli E."/>
            <person name="Iannotti N."/>
            <person name="Marturano G."/>
            <person name="Paoli F."/>
            <person name="Bruttini M."/>
            <person name="Carapelli A."/>
            <person name="Frati F."/>
            <person name="Nardi F."/>
        </authorList>
    </citation>
    <scope>NUCLEOTIDE SEQUENCE [LARGE SCALE GENOMIC DNA]</scope>
    <source>
        <strain evidence="1">DMR45628</strain>
    </source>
</reference>
<protein>
    <submittedName>
        <fullName evidence="1">Uncharacterized protein</fullName>
    </submittedName>
</protein>
<dbReference type="PANTHER" id="PTHR45913:SF19">
    <property type="entry name" value="LOW QUALITY PROTEIN: ZINC FINGER BED DOMAIN-CONTAINING PROTEIN 5-LIKE"/>
    <property type="match status" value="1"/>
</dbReference>
<accession>A0AAW1LV98</accession>
<dbReference type="AlphaFoldDB" id="A0AAW1LV98"/>
<evidence type="ECO:0000313" key="1">
    <source>
        <dbReference type="EMBL" id="KAK9738138.1"/>
    </source>
</evidence>
<dbReference type="EMBL" id="JASPKY010000090">
    <property type="protein sequence ID" value="KAK9738138.1"/>
    <property type="molecule type" value="Genomic_DNA"/>
</dbReference>
<name>A0AAW1LV98_POPJA</name>
<dbReference type="PANTHER" id="PTHR45913">
    <property type="entry name" value="EPM2A-INTERACTING PROTEIN 1"/>
    <property type="match status" value="1"/>
</dbReference>
<organism evidence="1 2">
    <name type="scientific">Popillia japonica</name>
    <name type="common">Japanese beetle</name>
    <dbReference type="NCBI Taxonomy" id="7064"/>
    <lineage>
        <taxon>Eukaryota</taxon>
        <taxon>Metazoa</taxon>
        <taxon>Ecdysozoa</taxon>
        <taxon>Arthropoda</taxon>
        <taxon>Hexapoda</taxon>
        <taxon>Insecta</taxon>
        <taxon>Pterygota</taxon>
        <taxon>Neoptera</taxon>
        <taxon>Endopterygota</taxon>
        <taxon>Coleoptera</taxon>
        <taxon>Polyphaga</taxon>
        <taxon>Scarabaeiformia</taxon>
        <taxon>Scarabaeidae</taxon>
        <taxon>Rutelinae</taxon>
        <taxon>Popillia</taxon>
    </lineage>
</organism>
<keyword evidence="2" id="KW-1185">Reference proteome</keyword>
<gene>
    <name evidence="1" type="ORF">QE152_g10128</name>
</gene>
<sequence>MKMPIQETIVEMQAPKNKGVKFPRQENTIYTKEQGGKIPKTRKYDLSYLSSGFTSATVDGLEKPMCLPCMKILAADSMRPGKLERLLKTMHSEYVDLDITKFALVQNPFVDEQSDEFKALVQNPFVDEQSDEFKLTNIGKEKLIELSCDTSLKRKFQSETLVQFWLNTSDECNTLSSKVMLVALPFVTSCSILVEYK</sequence>
<comment type="caution">
    <text evidence="1">The sequence shown here is derived from an EMBL/GenBank/DDBJ whole genome shotgun (WGS) entry which is preliminary data.</text>
</comment>